<dbReference type="InterPro" id="IPR036366">
    <property type="entry name" value="PGBDSf"/>
</dbReference>
<keyword evidence="4" id="KW-1185">Reference proteome</keyword>
<name>A0A4R4TME9_9ACTN</name>
<dbReference type="RefSeq" id="WP_132816277.1">
    <property type="nucleotide sequence ID" value="NZ_SMKI01000019.1"/>
</dbReference>
<evidence type="ECO:0000259" key="2">
    <source>
        <dbReference type="Pfam" id="PF01471"/>
    </source>
</evidence>
<feature type="region of interest" description="Disordered" evidence="1">
    <location>
        <begin position="36"/>
        <end position="86"/>
    </location>
</feature>
<dbReference type="SUPFAM" id="SSF47090">
    <property type="entry name" value="PGBD-like"/>
    <property type="match status" value="1"/>
</dbReference>
<evidence type="ECO:0000313" key="4">
    <source>
        <dbReference type="Proteomes" id="UP000295345"/>
    </source>
</evidence>
<reference evidence="3 4" key="1">
    <citation type="submission" date="2019-03" db="EMBL/GenBank/DDBJ databases">
        <title>Draft genome sequences of novel Actinobacteria.</title>
        <authorList>
            <person name="Sahin N."/>
            <person name="Ay H."/>
            <person name="Saygin H."/>
        </authorList>
    </citation>
    <scope>NUCLEOTIDE SEQUENCE [LARGE SCALE GENOMIC DNA]</scope>
    <source>
        <strain evidence="3 4">DSM 41900</strain>
    </source>
</reference>
<dbReference type="EMBL" id="SMKI01000019">
    <property type="protein sequence ID" value="TDC79268.1"/>
    <property type="molecule type" value="Genomic_DNA"/>
</dbReference>
<protein>
    <submittedName>
        <fullName evidence="3">Peptidoglycan-binding protein</fullName>
    </submittedName>
</protein>
<feature type="compositionally biased region" description="Basic and acidic residues" evidence="1">
    <location>
        <begin position="60"/>
        <end position="75"/>
    </location>
</feature>
<evidence type="ECO:0000313" key="3">
    <source>
        <dbReference type="EMBL" id="TDC79268.1"/>
    </source>
</evidence>
<comment type="caution">
    <text evidence="3">The sequence shown here is derived from an EMBL/GenBank/DDBJ whole genome shotgun (WGS) entry which is preliminary data.</text>
</comment>
<organism evidence="3 4">
    <name type="scientific">Streptomyces hainanensis</name>
    <dbReference type="NCBI Taxonomy" id="402648"/>
    <lineage>
        <taxon>Bacteria</taxon>
        <taxon>Bacillati</taxon>
        <taxon>Actinomycetota</taxon>
        <taxon>Actinomycetes</taxon>
        <taxon>Kitasatosporales</taxon>
        <taxon>Streptomycetaceae</taxon>
        <taxon>Streptomyces</taxon>
    </lineage>
</organism>
<accession>A0A4R4TME9</accession>
<dbReference type="Pfam" id="PF01471">
    <property type="entry name" value="PG_binding_1"/>
    <property type="match status" value="1"/>
</dbReference>
<feature type="non-terminal residue" evidence="3">
    <location>
        <position position="268"/>
    </location>
</feature>
<dbReference type="OrthoDB" id="3268648at2"/>
<dbReference type="InterPro" id="IPR036365">
    <property type="entry name" value="PGBD-like_sf"/>
</dbReference>
<dbReference type="AlphaFoldDB" id="A0A4R4TME9"/>
<feature type="domain" description="Peptidoglycan binding-like" evidence="2">
    <location>
        <begin position="135"/>
        <end position="182"/>
    </location>
</feature>
<dbReference type="Gene3D" id="1.10.101.10">
    <property type="entry name" value="PGBD-like superfamily/PGBD"/>
    <property type="match status" value="1"/>
</dbReference>
<evidence type="ECO:0000256" key="1">
    <source>
        <dbReference type="SAM" id="MobiDB-lite"/>
    </source>
</evidence>
<sequence>MPGTRETRHRRGRGRGTRWAAVVLLAGATGTAALVAARPWQGEDGATGGQDPEPPATAEVTRETLDDTREVEGELGHGPTSTVANRLPGTITWLPESGAEIGRGETLFRVDDRPVPLLHGSVPAHRDLAEGVDDGPDVEQLERNLAELGYPGFTVDEEFTDRTAAAVRDWQEDLGLPGTGAVELGRVVFAPGDVRVDGLLAEIGRPAVDGTEVFTRTGTSKLVTMRLEVSDRLLAEPGTQVSVGLPGGGAAAGEIGEVFTVIVPDGEG</sequence>
<proteinExistence type="predicted"/>
<dbReference type="Proteomes" id="UP000295345">
    <property type="component" value="Unassembled WGS sequence"/>
</dbReference>
<gene>
    <name evidence="3" type="ORF">E1283_03035</name>
</gene>
<dbReference type="InterPro" id="IPR002477">
    <property type="entry name" value="Peptidoglycan-bd-like"/>
</dbReference>